<dbReference type="PROSITE" id="PS50826">
    <property type="entry name" value="RUN"/>
    <property type="match status" value="1"/>
</dbReference>
<dbReference type="PANTHER" id="PTHR47194">
    <property type="entry name" value="SORTING NEXIN-29-RELATED"/>
    <property type="match status" value="1"/>
</dbReference>
<dbReference type="EMBL" id="AAZO01002030">
    <property type="status" value="NOT_ANNOTATED_CDS"/>
    <property type="molecule type" value="Genomic_DNA"/>
</dbReference>
<feature type="domain" description="PX" evidence="2">
    <location>
        <begin position="505"/>
        <end position="619"/>
    </location>
</feature>
<dbReference type="PANTHER" id="PTHR47194:SF3">
    <property type="entry name" value="SORTING NEXIN 29"/>
    <property type="match status" value="1"/>
</dbReference>
<sequence>MADVASSKPSAIHEKERHQLLNNLLGSVKQCQTRFGGRSELATESDQLVFNLCRSLEAVLNHGLRSRPQPKNSSTFEQVTGLVANTFRYSKEVPCFWHYVKQHLNKHELERFSSLKEVWTDVGKGRAWLRSSLNERSLNRYMQSLLSKPDDALVYYHEWSLLLDQELNSTLPNIAAGLSSVFFAIGINEKKLNGSIENVDDCHLSKSEPILVIPVKEAQTNHRRRKTTGQVISFENDVEDENLLDSYSAPPTCLSSSAQSASYLCSSSEQKSFDYFYPVKKPDQTSHSSNDSSFQDFDSISKIESIVEEKPVEVMRTLIPLNDNVGELILISEDQISEDVVDKPFKAEDIETVLNSLEEVKDINSRLKTKLVSLAQQKKEENSKLQSRLQTLTRENEVLKHQLRKYVEAVQMLNKDGTAAHEALACLEAGKDALLDRAEAMQYEQKLVQVAEMHGELIEFNDKLQRIIQAKENVIKRLERELTDLRGPIPSTLLWEEGIISFPEILINICIPSVFLTGGSSDIHHVYQVCVRIRDNEWNIYRRYKEFYKLHKDLRKEYPMVGTLDFPPKKTVGNKDAKFVEERRIRLQHYLRQMIDVVSKSRSDLADSKSLSMIIPFFS</sequence>
<feature type="coiled-coil region" evidence="1">
    <location>
        <begin position="357"/>
        <end position="416"/>
    </location>
</feature>
<name>E0VG85_PEDHC</name>
<dbReference type="Pfam" id="PF02759">
    <property type="entry name" value="RUN"/>
    <property type="match status" value="1"/>
</dbReference>
<dbReference type="STRING" id="121224.E0VG85"/>
<dbReference type="VEuPathDB" id="VectorBase:PHUM175070"/>
<evidence type="ECO:0000313" key="4">
    <source>
        <dbReference type="EMBL" id="EEB12391.1"/>
    </source>
</evidence>
<accession>E0VG85</accession>
<dbReference type="Gene3D" id="1.20.58.900">
    <property type="match status" value="1"/>
</dbReference>
<dbReference type="CDD" id="cd17689">
    <property type="entry name" value="RUN_SNX29"/>
    <property type="match status" value="1"/>
</dbReference>
<dbReference type="SMART" id="SM00593">
    <property type="entry name" value="RUN"/>
    <property type="match status" value="1"/>
</dbReference>
<dbReference type="KEGG" id="phu:Phum_PHUM175070"/>
<dbReference type="SMART" id="SM00312">
    <property type="entry name" value="PX"/>
    <property type="match status" value="1"/>
</dbReference>
<evidence type="ECO:0000259" key="2">
    <source>
        <dbReference type="PROSITE" id="PS50195"/>
    </source>
</evidence>
<evidence type="ECO:0000313" key="5">
    <source>
        <dbReference type="EnsemblMetazoa" id="PHUM175070-PA"/>
    </source>
</evidence>
<dbReference type="eggNOG" id="KOG2101">
    <property type="taxonomic scope" value="Eukaryota"/>
</dbReference>
<dbReference type="GeneID" id="8236784"/>
<reference evidence="4" key="1">
    <citation type="submission" date="2007-04" db="EMBL/GenBank/DDBJ databases">
        <title>Annotation of Pediculus humanus corporis strain USDA.</title>
        <authorList>
            <person name="Kirkness E."/>
            <person name="Hannick L."/>
            <person name="Hass B."/>
            <person name="Bruggner R."/>
            <person name="Lawson D."/>
            <person name="Bidwell S."/>
            <person name="Joardar V."/>
            <person name="Caler E."/>
            <person name="Walenz B."/>
            <person name="Inman J."/>
            <person name="Schobel S."/>
            <person name="Galinsky K."/>
            <person name="Amedeo P."/>
            <person name="Strausberg R."/>
        </authorList>
    </citation>
    <scope>NUCLEOTIDE SEQUENCE</scope>
    <source>
        <strain evidence="4">USDA</strain>
    </source>
</reference>
<dbReference type="InterPro" id="IPR047329">
    <property type="entry name" value="RUN_SNX29"/>
</dbReference>
<evidence type="ECO:0000259" key="3">
    <source>
        <dbReference type="PROSITE" id="PS50826"/>
    </source>
</evidence>
<feature type="domain" description="RUN" evidence="3">
    <location>
        <begin position="43"/>
        <end position="190"/>
    </location>
</feature>
<dbReference type="InParanoid" id="E0VG85"/>
<dbReference type="EMBL" id="DS235132">
    <property type="protein sequence ID" value="EEB12391.1"/>
    <property type="molecule type" value="Genomic_DNA"/>
</dbReference>
<evidence type="ECO:0000313" key="6">
    <source>
        <dbReference type="Proteomes" id="UP000009046"/>
    </source>
</evidence>
<dbReference type="GO" id="GO:0035091">
    <property type="term" value="F:phosphatidylinositol binding"/>
    <property type="evidence" value="ECO:0007669"/>
    <property type="project" value="InterPro"/>
</dbReference>
<dbReference type="HOGENOM" id="CLU_020563_1_1_1"/>
<dbReference type="PROSITE" id="PS50195">
    <property type="entry name" value="PX"/>
    <property type="match status" value="1"/>
</dbReference>
<proteinExistence type="predicted"/>
<reference evidence="5" key="3">
    <citation type="submission" date="2020-05" db="UniProtKB">
        <authorList>
            <consortium name="EnsemblMetazoa"/>
        </authorList>
    </citation>
    <scope>IDENTIFICATION</scope>
    <source>
        <strain evidence="5">USDA</strain>
    </source>
</reference>
<dbReference type="eggNOG" id="KOG4381">
    <property type="taxonomic scope" value="Eukaryota"/>
</dbReference>
<evidence type="ECO:0000256" key="1">
    <source>
        <dbReference type="SAM" id="Coils"/>
    </source>
</evidence>
<dbReference type="InterPro" id="IPR037213">
    <property type="entry name" value="Run_dom_sf"/>
</dbReference>
<organism>
    <name type="scientific">Pediculus humanus subsp. corporis</name>
    <name type="common">Body louse</name>
    <dbReference type="NCBI Taxonomy" id="121224"/>
    <lineage>
        <taxon>Eukaryota</taxon>
        <taxon>Metazoa</taxon>
        <taxon>Ecdysozoa</taxon>
        <taxon>Arthropoda</taxon>
        <taxon>Hexapoda</taxon>
        <taxon>Insecta</taxon>
        <taxon>Pterygota</taxon>
        <taxon>Neoptera</taxon>
        <taxon>Paraneoptera</taxon>
        <taxon>Psocodea</taxon>
        <taxon>Troctomorpha</taxon>
        <taxon>Phthiraptera</taxon>
        <taxon>Anoplura</taxon>
        <taxon>Pediculidae</taxon>
        <taxon>Pediculus</taxon>
    </lineage>
</organism>
<dbReference type="RefSeq" id="XP_002425129.1">
    <property type="nucleotide sequence ID" value="XM_002425084.1"/>
</dbReference>
<dbReference type="CTD" id="8236784"/>
<dbReference type="Gene3D" id="3.30.1520.10">
    <property type="entry name" value="Phox-like domain"/>
    <property type="match status" value="1"/>
</dbReference>
<keyword evidence="6" id="KW-1185">Reference proteome</keyword>
<keyword evidence="1" id="KW-0175">Coiled coil</keyword>
<dbReference type="EnsemblMetazoa" id="PHUM175070-RA">
    <property type="protein sequence ID" value="PHUM175070-PA"/>
    <property type="gene ID" value="PHUM175070"/>
</dbReference>
<dbReference type="SUPFAM" id="SSF140741">
    <property type="entry name" value="RUN domain-like"/>
    <property type="match status" value="1"/>
</dbReference>
<dbReference type="Pfam" id="PF00787">
    <property type="entry name" value="PX"/>
    <property type="match status" value="1"/>
</dbReference>
<dbReference type="FunCoup" id="E0VG85">
    <property type="interactions" value="127"/>
</dbReference>
<reference evidence="4" key="2">
    <citation type="submission" date="2007-04" db="EMBL/GenBank/DDBJ databases">
        <title>The genome of the human body louse.</title>
        <authorList>
            <consortium name="The Human Body Louse Genome Consortium"/>
            <person name="Kirkness E."/>
            <person name="Walenz B."/>
            <person name="Hass B."/>
            <person name="Bruggner R."/>
            <person name="Strausberg R."/>
        </authorList>
    </citation>
    <scope>NUCLEOTIDE SEQUENCE</scope>
    <source>
        <strain evidence="4">USDA</strain>
    </source>
</reference>
<dbReference type="SUPFAM" id="SSF64268">
    <property type="entry name" value="PX domain"/>
    <property type="match status" value="1"/>
</dbReference>
<gene>
    <name evidence="5" type="primary">8236784</name>
    <name evidence="4" type="ORF">Phum_PHUM175070</name>
</gene>
<evidence type="ECO:0008006" key="7">
    <source>
        <dbReference type="Google" id="ProtNLM"/>
    </source>
</evidence>
<dbReference type="Proteomes" id="UP000009046">
    <property type="component" value="Unassembled WGS sequence"/>
</dbReference>
<dbReference type="OMA" id="TIPHVKL"/>
<protein>
    <recommendedName>
        <fullName evidence="7">Sorting nexin-29</fullName>
    </recommendedName>
</protein>
<dbReference type="InterPro" id="IPR036871">
    <property type="entry name" value="PX_dom_sf"/>
</dbReference>
<dbReference type="InterPro" id="IPR001683">
    <property type="entry name" value="PX_dom"/>
</dbReference>
<dbReference type="OrthoDB" id="93876at2759"/>
<dbReference type="AlphaFoldDB" id="E0VG85"/>
<dbReference type="InterPro" id="IPR004012">
    <property type="entry name" value="Run_dom"/>
</dbReference>